<gene>
    <name evidence="2" type="ORF">HVA01_03760</name>
</gene>
<dbReference type="AlphaFoldDB" id="A0A511UJI5"/>
<keyword evidence="1" id="KW-0472">Membrane</keyword>
<dbReference type="EMBL" id="BJXV01000001">
    <property type="protein sequence ID" value="GEN26730.1"/>
    <property type="molecule type" value="Genomic_DNA"/>
</dbReference>
<evidence type="ECO:0000313" key="2">
    <source>
        <dbReference type="EMBL" id="GEN26730.1"/>
    </source>
</evidence>
<proteinExistence type="predicted"/>
<keyword evidence="3" id="KW-1185">Reference proteome</keyword>
<dbReference type="RefSeq" id="WP_146872816.1">
    <property type="nucleotide sequence ID" value="NZ_BJXV01000001.1"/>
</dbReference>
<accession>A0A511UJI5</accession>
<keyword evidence="1" id="KW-1133">Transmembrane helix</keyword>
<dbReference type="Proteomes" id="UP000321303">
    <property type="component" value="Unassembled WGS sequence"/>
</dbReference>
<evidence type="ECO:0000313" key="3">
    <source>
        <dbReference type="Proteomes" id="UP000321303"/>
    </source>
</evidence>
<feature type="transmembrane region" description="Helical" evidence="1">
    <location>
        <begin position="7"/>
        <end position="32"/>
    </location>
</feature>
<organism evidence="2 3">
    <name type="scientific">Halovibrio variabilis</name>
    <dbReference type="NCBI Taxonomy" id="31910"/>
    <lineage>
        <taxon>Bacteria</taxon>
        <taxon>Pseudomonadati</taxon>
        <taxon>Pseudomonadota</taxon>
        <taxon>Gammaproteobacteria</taxon>
        <taxon>Oceanospirillales</taxon>
        <taxon>Halomonadaceae</taxon>
        <taxon>Halovibrio</taxon>
    </lineage>
</organism>
<dbReference type="InterPro" id="IPR012902">
    <property type="entry name" value="N_methyl_site"/>
</dbReference>
<protein>
    <recommendedName>
        <fullName evidence="4">Prepilin-type N-terminal cleavage/methylation domain-containing protein</fullName>
    </recommendedName>
</protein>
<dbReference type="NCBIfam" id="TIGR02532">
    <property type="entry name" value="IV_pilin_GFxxxE"/>
    <property type="match status" value="1"/>
</dbReference>
<keyword evidence="1" id="KW-0812">Transmembrane</keyword>
<sequence>MKQRQYGFTLVELMVAMVIGTVIILGAGQLFLTTFQTFQTVDKISRKQESLIFVVSTLTEAGRKGDIGNYAIVPDARSSDSRTRYYCVLQDEVENQPLVDLAQVDDEKACPALFESKGDTVVSRLITLPIGDCREDVSETCDRITFTISERNKVITQ</sequence>
<comment type="caution">
    <text evidence="2">The sequence shown here is derived from an EMBL/GenBank/DDBJ whole genome shotgun (WGS) entry which is preliminary data.</text>
</comment>
<name>A0A511UJI5_9GAMM</name>
<dbReference type="Pfam" id="PF07963">
    <property type="entry name" value="N_methyl"/>
    <property type="match status" value="1"/>
</dbReference>
<dbReference type="OrthoDB" id="5296662at2"/>
<evidence type="ECO:0008006" key="4">
    <source>
        <dbReference type="Google" id="ProtNLM"/>
    </source>
</evidence>
<evidence type="ECO:0000256" key="1">
    <source>
        <dbReference type="SAM" id="Phobius"/>
    </source>
</evidence>
<reference evidence="2 3" key="1">
    <citation type="submission" date="2019-07" db="EMBL/GenBank/DDBJ databases">
        <title>Whole genome shotgun sequence of Halomonas variabilis NBRC 102410.</title>
        <authorList>
            <person name="Hosoyama A."/>
            <person name="Uohara A."/>
            <person name="Ohji S."/>
            <person name="Ichikawa N."/>
        </authorList>
    </citation>
    <scope>NUCLEOTIDE SEQUENCE [LARGE SCALE GENOMIC DNA]</scope>
    <source>
        <strain evidence="2 3">NBRC 102410</strain>
    </source>
</reference>